<feature type="domain" description="HTH araC/xylS-type" evidence="4">
    <location>
        <begin position="171"/>
        <end position="268"/>
    </location>
</feature>
<dbReference type="SUPFAM" id="SSF51215">
    <property type="entry name" value="Regulatory protein AraC"/>
    <property type="match status" value="1"/>
</dbReference>
<organism evidence="5 6">
    <name type="scientific">Vibrio olivae</name>
    <dbReference type="NCBI Taxonomy" id="1243002"/>
    <lineage>
        <taxon>Bacteria</taxon>
        <taxon>Pseudomonadati</taxon>
        <taxon>Pseudomonadota</taxon>
        <taxon>Gammaproteobacteria</taxon>
        <taxon>Vibrionales</taxon>
        <taxon>Vibrionaceae</taxon>
        <taxon>Vibrio</taxon>
    </lineage>
</organism>
<dbReference type="RefSeq" id="WP_390196824.1">
    <property type="nucleotide sequence ID" value="NZ_JBHMEP010000011.1"/>
</dbReference>
<accession>A0ABV5HSZ2</accession>
<dbReference type="InterPro" id="IPR014710">
    <property type="entry name" value="RmlC-like_jellyroll"/>
</dbReference>
<dbReference type="PROSITE" id="PS01124">
    <property type="entry name" value="HTH_ARAC_FAMILY_2"/>
    <property type="match status" value="1"/>
</dbReference>
<sequence length="268" mass="30740">MHQDNVNYYTTAYDALHLIAADYKQFAFSRHYHLDFHIGLITRGEQSFYSHGQRHRVGQGQIVLMPPDELHDGHAYMDTGYQVRVFAIQPDWLSDLADLKQTGQIIHFNHLILSDPAVFSQLLNLHQQLTVKNLSALAKDCLPFEGLNLVFDRFGSRQRQPLYTLGSISIQRLKEYLLAHLDQPIRLAELASICHLSPTQFQRHFKATMNISPYAWLSRLRLEQGFKLLKSGQNGSEVALAVGFYDQAHFVKAFKSSYGISPSQIQRR</sequence>
<evidence type="ECO:0000313" key="6">
    <source>
        <dbReference type="Proteomes" id="UP001589645"/>
    </source>
</evidence>
<dbReference type="Gene3D" id="2.60.120.10">
    <property type="entry name" value="Jelly Rolls"/>
    <property type="match status" value="1"/>
</dbReference>
<keyword evidence="2" id="KW-0238">DNA-binding</keyword>
<keyword evidence="1" id="KW-0805">Transcription regulation</keyword>
<dbReference type="PANTHER" id="PTHR46796">
    <property type="entry name" value="HTH-TYPE TRANSCRIPTIONAL ACTIVATOR RHAS-RELATED"/>
    <property type="match status" value="1"/>
</dbReference>
<dbReference type="SUPFAM" id="SSF46689">
    <property type="entry name" value="Homeodomain-like"/>
    <property type="match status" value="2"/>
</dbReference>
<dbReference type="EMBL" id="JBHMEP010000011">
    <property type="protein sequence ID" value="MFB9137358.1"/>
    <property type="molecule type" value="Genomic_DNA"/>
</dbReference>
<dbReference type="Proteomes" id="UP001589645">
    <property type="component" value="Unassembled WGS sequence"/>
</dbReference>
<dbReference type="SMART" id="SM00342">
    <property type="entry name" value="HTH_ARAC"/>
    <property type="match status" value="1"/>
</dbReference>
<gene>
    <name evidence="5" type="ORF">ACFFUV_20575</name>
</gene>
<proteinExistence type="predicted"/>
<dbReference type="InterPro" id="IPR018060">
    <property type="entry name" value="HTH_AraC"/>
</dbReference>
<dbReference type="Gene3D" id="1.10.10.60">
    <property type="entry name" value="Homeodomain-like"/>
    <property type="match status" value="1"/>
</dbReference>
<evidence type="ECO:0000313" key="5">
    <source>
        <dbReference type="EMBL" id="MFB9137358.1"/>
    </source>
</evidence>
<dbReference type="InterPro" id="IPR009057">
    <property type="entry name" value="Homeodomain-like_sf"/>
</dbReference>
<evidence type="ECO:0000256" key="1">
    <source>
        <dbReference type="ARBA" id="ARBA00023015"/>
    </source>
</evidence>
<dbReference type="PANTHER" id="PTHR46796:SF11">
    <property type="entry name" value="TRANSCRIPTIONAL REGULATOR-RELATED"/>
    <property type="match status" value="1"/>
</dbReference>
<name>A0ABV5HSZ2_9VIBR</name>
<keyword evidence="3" id="KW-0804">Transcription</keyword>
<dbReference type="InterPro" id="IPR003313">
    <property type="entry name" value="AraC-bd"/>
</dbReference>
<protein>
    <submittedName>
        <fullName evidence="5">AraC family ligand binding domain-containing protein</fullName>
    </submittedName>
</protein>
<reference evidence="5 6" key="1">
    <citation type="submission" date="2024-09" db="EMBL/GenBank/DDBJ databases">
        <authorList>
            <person name="Sun Q."/>
            <person name="Mori K."/>
        </authorList>
    </citation>
    <scope>NUCLEOTIDE SEQUENCE [LARGE SCALE GENOMIC DNA]</scope>
    <source>
        <strain evidence="5 6">CECT 8064</strain>
    </source>
</reference>
<dbReference type="InterPro" id="IPR050204">
    <property type="entry name" value="AraC_XylS_family_regulators"/>
</dbReference>
<dbReference type="Pfam" id="PF12833">
    <property type="entry name" value="HTH_18"/>
    <property type="match status" value="1"/>
</dbReference>
<comment type="caution">
    <text evidence="5">The sequence shown here is derived from an EMBL/GenBank/DDBJ whole genome shotgun (WGS) entry which is preliminary data.</text>
</comment>
<evidence type="ECO:0000256" key="3">
    <source>
        <dbReference type="ARBA" id="ARBA00023163"/>
    </source>
</evidence>
<keyword evidence="6" id="KW-1185">Reference proteome</keyword>
<evidence type="ECO:0000259" key="4">
    <source>
        <dbReference type="PROSITE" id="PS01124"/>
    </source>
</evidence>
<evidence type="ECO:0000256" key="2">
    <source>
        <dbReference type="ARBA" id="ARBA00023125"/>
    </source>
</evidence>
<dbReference type="InterPro" id="IPR037923">
    <property type="entry name" value="HTH-like"/>
</dbReference>
<dbReference type="Pfam" id="PF02311">
    <property type="entry name" value="AraC_binding"/>
    <property type="match status" value="1"/>
</dbReference>